<dbReference type="Proteomes" id="UP000054495">
    <property type="component" value="Unassembled WGS sequence"/>
</dbReference>
<evidence type="ECO:0000313" key="2">
    <source>
        <dbReference type="Proteomes" id="UP000054495"/>
    </source>
</evidence>
<proteinExistence type="predicted"/>
<dbReference type="AlphaFoldDB" id="A0A0D6LXQ1"/>
<organism evidence="1 2">
    <name type="scientific">Ancylostoma ceylanicum</name>
    <dbReference type="NCBI Taxonomy" id="53326"/>
    <lineage>
        <taxon>Eukaryota</taxon>
        <taxon>Metazoa</taxon>
        <taxon>Ecdysozoa</taxon>
        <taxon>Nematoda</taxon>
        <taxon>Chromadorea</taxon>
        <taxon>Rhabditida</taxon>
        <taxon>Rhabditina</taxon>
        <taxon>Rhabditomorpha</taxon>
        <taxon>Strongyloidea</taxon>
        <taxon>Ancylostomatidae</taxon>
        <taxon>Ancylostomatinae</taxon>
        <taxon>Ancylostoma</taxon>
    </lineage>
</organism>
<dbReference type="EMBL" id="KE124924">
    <property type="protein sequence ID" value="EPB74876.1"/>
    <property type="molecule type" value="Genomic_DNA"/>
</dbReference>
<keyword evidence="2" id="KW-1185">Reference proteome</keyword>
<reference evidence="1 2" key="1">
    <citation type="submission" date="2013-05" db="EMBL/GenBank/DDBJ databases">
        <title>Draft genome of the parasitic nematode Anyclostoma ceylanicum.</title>
        <authorList>
            <person name="Mitreva M."/>
        </authorList>
    </citation>
    <scope>NUCLEOTIDE SEQUENCE [LARGE SCALE GENOMIC DNA]</scope>
</reference>
<accession>A0A0D6LXQ1</accession>
<protein>
    <submittedName>
        <fullName evidence="1">Uncharacterized protein</fullName>
    </submittedName>
</protein>
<name>A0A0D6LXQ1_9BILA</name>
<evidence type="ECO:0000313" key="1">
    <source>
        <dbReference type="EMBL" id="EPB74876.1"/>
    </source>
</evidence>
<sequence>MDDYGQQTTVLLKKMLEHDLGFDRANNVNACPFHRGMGMRVGTGMGIGMGISMGKGMGMVWAWGSRH</sequence>
<gene>
    <name evidence="1" type="ORF">ANCCEY_06026</name>
</gene>